<dbReference type="InterPro" id="IPR006311">
    <property type="entry name" value="TAT_signal"/>
</dbReference>
<evidence type="ECO:0000313" key="4">
    <source>
        <dbReference type="Proteomes" id="UP000636264"/>
    </source>
</evidence>
<evidence type="ECO:0000256" key="1">
    <source>
        <dbReference type="ARBA" id="ARBA00006987"/>
    </source>
</evidence>
<proteinExistence type="inferred from homology"/>
<organism evidence="3 4">
    <name type="scientific">Nitratireductor aestuarii</name>
    <dbReference type="NCBI Taxonomy" id="1735103"/>
    <lineage>
        <taxon>Bacteria</taxon>
        <taxon>Pseudomonadati</taxon>
        <taxon>Pseudomonadota</taxon>
        <taxon>Alphaproteobacteria</taxon>
        <taxon>Hyphomicrobiales</taxon>
        <taxon>Phyllobacteriaceae</taxon>
        <taxon>Nitratireductor</taxon>
    </lineage>
</organism>
<keyword evidence="4" id="KW-1185">Reference proteome</keyword>
<dbReference type="PANTHER" id="PTHR42928:SF5">
    <property type="entry name" value="BLR1237 PROTEIN"/>
    <property type="match status" value="1"/>
</dbReference>
<reference evidence="3" key="1">
    <citation type="journal article" date="2014" name="Int. J. Syst. Evol. Microbiol.">
        <title>Complete genome sequence of Corynebacterium casei LMG S-19264T (=DSM 44701T), isolated from a smear-ripened cheese.</title>
        <authorList>
            <consortium name="US DOE Joint Genome Institute (JGI-PGF)"/>
            <person name="Walter F."/>
            <person name="Albersmeier A."/>
            <person name="Kalinowski J."/>
            <person name="Ruckert C."/>
        </authorList>
    </citation>
    <scope>NUCLEOTIDE SEQUENCE</scope>
    <source>
        <strain evidence="3">CGMCC 1.15320</strain>
    </source>
</reference>
<dbReference type="SUPFAM" id="SSF53850">
    <property type="entry name" value="Periplasmic binding protein-like II"/>
    <property type="match status" value="1"/>
</dbReference>
<dbReference type="Gene3D" id="3.40.190.10">
    <property type="entry name" value="Periplasmic binding protein-like II"/>
    <property type="match status" value="1"/>
</dbReference>
<dbReference type="Gene3D" id="3.40.190.150">
    <property type="entry name" value="Bordetella uptake gene, domain 1"/>
    <property type="match status" value="1"/>
</dbReference>
<dbReference type="InterPro" id="IPR005064">
    <property type="entry name" value="BUG"/>
</dbReference>
<keyword evidence="2" id="KW-0732">Signal</keyword>
<dbReference type="RefSeq" id="WP_188722630.1">
    <property type="nucleotide sequence ID" value="NZ_BMIF01000016.1"/>
</dbReference>
<dbReference type="PIRSF" id="PIRSF017082">
    <property type="entry name" value="YflP"/>
    <property type="match status" value="1"/>
</dbReference>
<dbReference type="AlphaFoldDB" id="A0A916S0X4"/>
<dbReference type="EMBL" id="BMIF01000016">
    <property type="protein sequence ID" value="GGA79647.1"/>
    <property type="molecule type" value="Genomic_DNA"/>
</dbReference>
<gene>
    <name evidence="3" type="ORF">GCM10011385_37340</name>
</gene>
<accession>A0A916S0X4</accession>
<protein>
    <recommendedName>
        <fullName evidence="5">Tripartite tricarboxylate transporter substrate binding protein</fullName>
    </recommendedName>
</protein>
<evidence type="ECO:0000256" key="2">
    <source>
        <dbReference type="SAM" id="SignalP"/>
    </source>
</evidence>
<dbReference type="InterPro" id="IPR042100">
    <property type="entry name" value="Bug_dom1"/>
</dbReference>
<evidence type="ECO:0000313" key="3">
    <source>
        <dbReference type="EMBL" id="GGA79647.1"/>
    </source>
</evidence>
<dbReference type="CDD" id="cd07012">
    <property type="entry name" value="PBP2_Bug_TTT"/>
    <property type="match status" value="1"/>
</dbReference>
<feature type="chain" id="PRO_5037249258" description="Tripartite tricarboxylate transporter substrate binding protein" evidence="2">
    <location>
        <begin position="31"/>
        <end position="327"/>
    </location>
</feature>
<comment type="caution">
    <text evidence="3">The sequence shown here is derived from an EMBL/GenBank/DDBJ whole genome shotgun (WGS) entry which is preliminary data.</text>
</comment>
<sequence>MTLSSITRRAAIALGSATVATALMFGSASAQDKYPSRDITFIVPYAPGASGDLLARKYVGLLSKILNVTVVVSNVPGGSGTIGTVEIFGAAPDGYTIGYGHNSPLAIAPHKNAQLPFKNVEDFTAIGGFGHQATTVTVKADAKWQNFAEFFEDAKAKPGELSIAVGGAGNVKDMQLQQLEKAADVDFNIVPFSGGGAEAVVSVMGGITDAVAVNASSVRGQIESGDLRPLAVIAESSEKEIDGFEVVNPQSYPGMKFLPDSSGIVGPKGMPAEIVVVLEKAHFQILEDEDFKNMLISDSYIIEPTGAEAYHQQLLKDYANFGEIYGK</sequence>
<reference evidence="3" key="2">
    <citation type="submission" date="2020-09" db="EMBL/GenBank/DDBJ databases">
        <authorList>
            <person name="Sun Q."/>
            <person name="Zhou Y."/>
        </authorList>
    </citation>
    <scope>NUCLEOTIDE SEQUENCE</scope>
    <source>
        <strain evidence="3">CGMCC 1.15320</strain>
    </source>
</reference>
<comment type="similarity">
    <text evidence="1">Belongs to the UPF0065 (bug) family.</text>
</comment>
<dbReference type="PANTHER" id="PTHR42928">
    <property type="entry name" value="TRICARBOXYLATE-BINDING PROTEIN"/>
    <property type="match status" value="1"/>
</dbReference>
<evidence type="ECO:0008006" key="5">
    <source>
        <dbReference type="Google" id="ProtNLM"/>
    </source>
</evidence>
<dbReference type="Proteomes" id="UP000636264">
    <property type="component" value="Unassembled WGS sequence"/>
</dbReference>
<name>A0A916S0X4_9HYPH</name>
<dbReference type="PROSITE" id="PS51318">
    <property type="entry name" value="TAT"/>
    <property type="match status" value="1"/>
</dbReference>
<dbReference type="Pfam" id="PF03401">
    <property type="entry name" value="TctC"/>
    <property type="match status" value="1"/>
</dbReference>
<feature type="signal peptide" evidence="2">
    <location>
        <begin position="1"/>
        <end position="30"/>
    </location>
</feature>